<feature type="region of interest" description="Disordered" evidence="1">
    <location>
        <begin position="32"/>
        <end position="119"/>
    </location>
</feature>
<keyword evidence="3" id="KW-1185">Reference proteome</keyword>
<sequence>MLVTGKGHVLQCCDGRRVLLDLPLAPPISGTPATNLEEGCEQSGAPLLGPDVAGQDLHDPAEHVDEDGPGPRIWHTGAERHRPCPGGEADAQAPAQAGKGIQDGVVGSIQGGDDEGPVE</sequence>
<dbReference type="RefSeq" id="XP_011399193.1">
    <property type="nucleotide sequence ID" value="XM_011400891.1"/>
</dbReference>
<proteinExistence type="predicted"/>
<dbReference type="GeneID" id="23616181"/>
<dbReference type="AlphaFoldDB" id="A0A087SKP3"/>
<gene>
    <name evidence="2" type="ORF">F751_4790</name>
</gene>
<dbReference type="KEGG" id="apro:F751_4790"/>
<evidence type="ECO:0000256" key="1">
    <source>
        <dbReference type="SAM" id="MobiDB-lite"/>
    </source>
</evidence>
<reference evidence="2 3" key="1">
    <citation type="journal article" date="2014" name="BMC Genomics">
        <title>Oil accumulation mechanisms of the oleaginous microalga Chlorella protothecoides revealed through its genome, transcriptomes, and proteomes.</title>
        <authorList>
            <person name="Gao C."/>
            <person name="Wang Y."/>
            <person name="Shen Y."/>
            <person name="Yan D."/>
            <person name="He X."/>
            <person name="Dai J."/>
            <person name="Wu Q."/>
        </authorList>
    </citation>
    <scope>NUCLEOTIDE SEQUENCE [LARGE SCALE GENOMIC DNA]</scope>
    <source>
        <strain evidence="2 3">0710</strain>
    </source>
</reference>
<dbReference type="Proteomes" id="UP000028924">
    <property type="component" value="Unassembled WGS sequence"/>
</dbReference>
<protein>
    <submittedName>
        <fullName evidence="2">Uncharacterized protein</fullName>
    </submittedName>
</protein>
<evidence type="ECO:0000313" key="3">
    <source>
        <dbReference type="Proteomes" id="UP000028924"/>
    </source>
</evidence>
<organism evidence="2 3">
    <name type="scientific">Auxenochlorella protothecoides</name>
    <name type="common">Green microalga</name>
    <name type="synonym">Chlorella protothecoides</name>
    <dbReference type="NCBI Taxonomy" id="3075"/>
    <lineage>
        <taxon>Eukaryota</taxon>
        <taxon>Viridiplantae</taxon>
        <taxon>Chlorophyta</taxon>
        <taxon>core chlorophytes</taxon>
        <taxon>Trebouxiophyceae</taxon>
        <taxon>Chlorellales</taxon>
        <taxon>Chlorellaceae</taxon>
        <taxon>Auxenochlorella</taxon>
    </lineage>
</organism>
<accession>A0A087SKP3</accession>
<name>A0A087SKP3_AUXPR</name>
<evidence type="ECO:0000313" key="2">
    <source>
        <dbReference type="EMBL" id="KFM26297.1"/>
    </source>
</evidence>
<dbReference type="EMBL" id="KL662127">
    <property type="protein sequence ID" value="KFM26297.1"/>
    <property type="molecule type" value="Genomic_DNA"/>
</dbReference>